<protein>
    <submittedName>
        <fullName evidence="2">AhpC/TSA family protein</fullName>
    </submittedName>
</protein>
<dbReference type="InterPro" id="IPR045494">
    <property type="entry name" value="DUF6436"/>
</dbReference>
<name>A0A5B8W9A9_9SPHI</name>
<keyword evidence="3" id="KW-1185">Reference proteome</keyword>
<dbReference type="Proteomes" id="UP000321362">
    <property type="component" value="Chromosome"/>
</dbReference>
<evidence type="ECO:0000313" key="2">
    <source>
        <dbReference type="EMBL" id="QEC80474.1"/>
    </source>
</evidence>
<dbReference type="SUPFAM" id="SSF52833">
    <property type="entry name" value="Thioredoxin-like"/>
    <property type="match status" value="1"/>
</dbReference>
<evidence type="ECO:0000313" key="3">
    <source>
        <dbReference type="Proteomes" id="UP000321362"/>
    </source>
</evidence>
<dbReference type="EMBL" id="CP042437">
    <property type="protein sequence ID" value="QEC80474.1"/>
    <property type="molecule type" value="Genomic_DNA"/>
</dbReference>
<accession>A0A5B8W9A9</accession>
<gene>
    <name evidence="2" type="ORF">FSB76_12220</name>
</gene>
<reference evidence="2 3" key="1">
    <citation type="journal article" date="2013" name="J. Microbiol.">
        <title>Mucilaginibacter ginsenosidivorax sp. nov., with ginsenoside converting activity isolated from sediment.</title>
        <authorList>
            <person name="Kim J.K."/>
            <person name="Choi T.E."/>
            <person name="Liu Q.M."/>
            <person name="Park H.Y."/>
            <person name="Yi T.H."/>
            <person name="Yoon M.H."/>
            <person name="Kim S.C."/>
            <person name="Im W.T."/>
        </authorList>
    </citation>
    <scope>NUCLEOTIDE SEQUENCE [LARGE SCALE GENOMIC DNA]</scope>
    <source>
        <strain evidence="2 3">KHI28</strain>
    </source>
</reference>
<sequence length="198" mass="22607">MKKLVVAIWLIFLFGAAVALFWYNEFVYQLPTPVPKNYTPVYQGQFISLGGQLKKENKQPVFLHFFNPDCACSRFNITVFKSLVKQYGSQVKFAVVVLNNSYYTARQIQDKLGLNIPVTFDQSIARACGVYSTPQVALLNSRHELYYRGNYNRSRYCTNEKTNYAAIAIKGILGMQPKLAFNQLALRAYGCRLPDCNK</sequence>
<dbReference type="OrthoDB" id="8897581at2"/>
<dbReference type="InterPro" id="IPR036249">
    <property type="entry name" value="Thioredoxin-like_sf"/>
</dbReference>
<evidence type="ECO:0000259" key="1">
    <source>
        <dbReference type="Pfam" id="PF20029"/>
    </source>
</evidence>
<feature type="domain" description="DUF6436" evidence="1">
    <location>
        <begin position="55"/>
        <end position="191"/>
    </location>
</feature>
<proteinExistence type="predicted"/>
<dbReference type="Pfam" id="PF20029">
    <property type="entry name" value="DUF6436"/>
    <property type="match status" value="1"/>
</dbReference>
<dbReference type="Gene3D" id="3.40.30.10">
    <property type="entry name" value="Glutaredoxin"/>
    <property type="match status" value="1"/>
</dbReference>
<dbReference type="AlphaFoldDB" id="A0A5B8W9A9"/>
<organism evidence="2 3">
    <name type="scientific">Mucilaginibacter ginsenosidivorax</name>
    <dbReference type="NCBI Taxonomy" id="862126"/>
    <lineage>
        <taxon>Bacteria</taxon>
        <taxon>Pseudomonadati</taxon>
        <taxon>Bacteroidota</taxon>
        <taxon>Sphingobacteriia</taxon>
        <taxon>Sphingobacteriales</taxon>
        <taxon>Sphingobacteriaceae</taxon>
        <taxon>Mucilaginibacter</taxon>
    </lineage>
</organism>
<dbReference type="KEGG" id="mgk:FSB76_12220"/>